<dbReference type="SUPFAM" id="SSF56112">
    <property type="entry name" value="Protein kinase-like (PK-like)"/>
    <property type="match status" value="1"/>
</dbReference>
<dbReference type="AlphaFoldDB" id="A0A0F9KUI9"/>
<dbReference type="Pfam" id="PF13489">
    <property type="entry name" value="Methyltransf_23"/>
    <property type="match status" value="1"/>
</dbReference>
<evidence type="ECO:0008006" key="2">
    <source>
        <dbReference type="Google" id="ProtNLM"/>
    </source>
</evidence>
<evidence type="ECO:0000313" key="1">
    <source>
        <dbReference type="EMBL" id="KKM78466.1"/>
    </source>
</evidence>
<organism evidence="1">
    <name type="scientific">marine sediment metagenome</name>
    <dbReference type="NCBI Taxonomy" id="412755"/>
    <lineage>
        <taxon>unclassified sequences</taxon>
        <taxon>metagenomes</taxon>
        <taxon>ecological metagenomes</taxon>
    </lineage>
</organism>
<gene>
    <name evidence="1" type="ORF">LCGC14_1359730</name>
</gene>
<comment type="caution">
    <text evidence="1">The sequence shown here is derived from an EMBL/GenBank/DDBJ whole genome shotgun (WGS) entry which is preliminary data.</text>
</comment>
<dbReference type="EMBL" id="LAZR01008487">
    <property type="protein sequence ID" value="KKM78466.1"/>
    <property type="molecule type" value="Genomic_DNA"/>
</dbReference>
<sequence length="354" mass="38422">MDPIRIGGHLGMDVSRSPGGVITKTALHDIDNGQMTGNAGLDLYDHNAVALANAVRILDMLRGARYAPEVIDSGDGWVIEEDMGVTEPVKDAEAFRRNCVTTLAAIRAAGIRHGDLNGPNIIIRDDEPKLVDWTEAHLLDEVAPQKSPYSDSNLLWRTVAGTIGPDGNYDTPRIARRWLAVLGALGAVTDLTLPLRGKTFLDLGCFQGDFVAAAAAEGMDAVGLDMGGFRSGENSISIGKDLWAGFPFGTAQLHQGNIMDLRRRFRYDVVMMFSTWPYLESRQAAFDLLGNILADCGTFFFETQLSGDGPGPAFLETDSDVEAMLTRYGQVTHLTRIPVTGRPASRSVWKVVAR</sequence>
<reference evidence="1" key="1">
    <citation type="journal article" date="2015" name="Nature">
        <title>Complex archaea that bridge the gap between prokaryotes and eukaryotes.</title>
        <authorList>
            <person name="Spang A."/>
            <person name="Saw J.H."/>
            <person name="Jorgensen S.L."/>
            <person name="Zaremba-Niedzwiedzka K."/>
            <person name="Martijn J."/>
            <person name="Lind A.E."/>
            <person name="van Eijk R."/>
            <person name="Schleper C."/>
            <person name="Guy L."/>
            <person name="Ettema T.J."/>
        </authorList>
    </citation>
    <scope>NUCLEOTIDE SEQUENCE</scope>
</reference>
<name>A0A0F9KUI9_9ZZZZ</name>
<proteinExistence type="predicted"/>
<dbReference type="Gene3D" id="3.40.50.150">
    <property type="entry name" value="Vaccinia Virus protein VP39"/>
    <property type="match status" value="1"/>
</dbReference>
<dbReference type="InterPro" id="IPR029063">
    <property type="entry name" value="SAM-dependent_MTases_sf"/>
</dbReference>
<dbReference type="Gene3D" id="1.10.510.10">
    <property type="entry name" value="Transferase(Phosphotransferase) domain 1"/>
    <property type="match status" value="1"/>
</dbReference>
<dbReference type="InterPro" id="IPR011009">
    <property type="entry name" value="Kinase-like_dom_sf"/>
</dbReference>
<dbReference type="SUPFAM" id="SSF53335">
    <property type="entry name" value="S-adenosyl-L-methionine-dependent methyltransferases"/>
    <property type="match status" value="1"/>
</dbReference>
<accession>A0A0F9KUI9</accession>
<protein>
    <recommendedName>
        <fullName evidence="2">Methyltransferase domain-containing protein</fullName>
    </recommendedName>
</protein>